<reference evidence="2 3" key="1">
    <citation type="submission" date="2016-11" db="EMBL/GenBank/DDBJ databases">
        <authorList>
            <person name="Jaros S."/>
            <person name="Januszkiewicz K."/>
            <person name="Wedrychowicz H."/>
        </authorList>
    </citation>
    <scope>NUCLEOTIDE SEQUENCE [LARGE SCALE GENOMIC DNA]</scope>
    <source>
        <strain evidence="2 3">DSM 27406</strain>
    </source>
</reference>
<evidence type="ECO:0000313" key="2">
    <source>
        <dbReference type="EMBL" id="SHM01478.1"/>
    </source>
</evidence>
<proteinExistence type="predicted"/>
<dbReference type="AlphaFoldDB" id="A0A1M7FCI2"/>
<dbReference type="PROSITE" id="PS50930">
    <property type="entry name" value="HTH_LYTTR"/>
    <property type="match status" value="1"/>
</dbReference>
<evidence type="ECO:0000313" key="3">
    <source>
        <dbReference type="Proteomes" id="UP000184420"/>
    </source>
</evidence>
<dbReference type="InterPro" id="IPR007492">
    <property type="entry name" value="LytTR_DNA-bd_dom"/>
</dbReference>
<dbReference type="EMBL" id="FRBL01000006">
    <property type="protein sequence ID" value="SHM01478.1"/>
    <property type="molecule type" value="Genomic_DNA"/>
</dbReference>
<dbReference type="SMART" id="SM00850">
    <property type="entry name" value="LytTR"/>
    <property type="match status" value="1"/>
</dbReference>
<dbReference type="GO" id="GO:0003677">
    <property type="term" value="F:DNA binding"/>
    <property type="evidence" value="ECO:0007669"/>
    <property type="project" value="UniProtKB-KW"/>
</dbReference>
<sequence length="231" mass="27590">MMLNCLILGDIPNGFQNLKRFINDTSFTFLAQHCQSFDAAMPFLDTATIHLIFAGAPPPQPETLFTEEQTSMSVLVLSYPDNNPYPFYVCHEEVLFPHLTYEAFYNLVYRFYNIINMEGQQTIPPRTTDHFMIRCENHYEKIKYEDLRYLEVMDDHILLHTKDQKIATREKLDWIMAQLPLSEFMHVHRWYVVGFHHIDQLEEDHLYIGSIRIPVSRNIQPEIEKRYKKRW</sequence>
<protein>
    <submittedName>
        <fullName evidence="2">DNA-binding response regulator, LytR/AlgR family</fullName>
    </submittedName>
</protein>
<gene>
    <name evidence="2" type="ORF">SAMN05444266_10677</name>
</gene>
<accession>A0A1M7FCI2</accession>
<keyword evidence="2" id="KW-0238">DNA-binding</keyword>
<name>A0A1M7FCI2_9BACT</name>
<dbReference type="Gene3D" id="2.40.50.1020">
    <property type="entry name" value="LytTr DNA-binding domain"/>
    <property type="match status" value="1"/>
</dbReference>
<dbReference type="RefSeq" id="WP_073082953.1">
    <property type="nucleotide sequence ID" value="NZ_FRBL01000006.1"/>
</dbReference>
<evidence type="ECO:0000259" key="1">
    <source>
        <dbReference type="PROSITE" id="PS50930"/>
    </source>
</evidence>
<dbReference type="Proteomes" id="UP000184420">
    <property type="component" value="Unassembled WGS sequence"/>
</dbReference>
<organism evidence="2 3">
    <name type="scientific">Chitinophaga jiangningensis</name>
    <dbReference type="NCBI Taxonomy" id="1419482"/>
    <lineage>
        <taxon>Bacteria</taxon>
        <taxon>Pseudomonadati</taxon>
        <taxon>Bacteroidota</taxon>
        <taxon>Chitinophagia</taxon>
        <taxon>Chitinophagales</taxon>
        <taxon>Chitinophagaceae</taxon>
        <taxon>Chitinophaga</taxon>
    </lineage>
</organism>
<dbReference type="Pfam" id="PF04397">
    <property type="entry name" value="LytTR"/>
    <property type="match status" value="1"/>
</dbReference>
<feature type="domain" description="HTH LytTR-type" evidence="1">
    <location>
        <begin position="131"/>
        <end position="229"/>
    </location>
</feature>
<dbReference type="STRING" id="1419482.SAMN05444266_10677"/>
<keyword evidence="3" id="KW-1185">Reference proteome</keyword>
<dbReference type="OrthoDB" id="653109at2"/>